<dbReference type="PANTHER" id="PTHR23084">
    <property type="entry name" value="PHOSPHATIDYLINOSITOL-4-PHOSPHATE 5-KINASE RELATED"/>
    <property type="match status" value="1"/>
</dbReference>
<evidence type="ECO:0000313" key="4">
    <source>
        <dbReference type="Proteomes" id="UP000267469"/>
    </source>
</evidence>
<evidence type="ECO:0000313" key="3">
    <source>
        <dbReference type="EMBL" id="RNL78024.1"/>
    </source>
</evidence>
<evidence type="ECO:0008006" key="5">
    <source>
        <dbReference type="Google" id="ProtNLM"/>
    </source>
</evidence>
<keyword evidence="4" id="KW-1185">Reference proteome</keyword>
<keyword evidence="1" id="KW-0677">Repeat</keyword>
<proteinExistence type="predicted"/>
<organism evidence="3 4">
    <name type="scientific">Sinomicrobium pectinilyticum</name>
    <dbReference type="NCBI Taxonomy" id="1084421"/>
    <lineage>
        <taxon>Bacteria</taxon>
        <taxon>Pseudomonadati</taxon>
        <taxon>Bacteroidota</taxon>
        <taxon>Flavobacteriia</taxon>
        <taxon>Flavobacteriales</taxon>
        <taxon>Flavobacteriaceae</taxon>
        <taxon>Sinomicrobium</taxon>
    </lineage>
</organism>
<dbReference type="OrthoDB" id="977972at2"/>
<keyword evidence="2" id="KW-0732">Signal</keyword>
<reference evidence="3 4" key="1">
    <citation type="submission" date="2018-10" db="EMBL/GenBank/DDBJ databases">
        <title>Sinomicrobium pectinilyticum sp. nov., a pectinase-producing bacterium isolated from alkaline and saline soil, and emended description of the genus Sinomicrobium.</title>
        <authorList>
            <person name="Cheng B."/>
            <person name="Li C."/>
            <person name="Lai Q."/>
            <person name="Du M."/>
            <person name="Shao Z."/>
            <person name="Xu P."/>
            <person name="Yang C."/>
        </authorList>
    </citation>
    <scope>NUCLEOTIDE SEQUENCE [LARGE SCALE GENOMIC DNA]</scope>
    <source>
        <strain evidence="3 4">5DNS001</strain>
    </source>
</reference>
<dbReference type="Proteomes" id="UP000267469">
    <property type="component" value="Unassembled WGS sequence"/>
</dbReference>
<accession>A0A3N0DQV2</accession>
<name>A0A3N0DQV2_SINP1</name>
<dbReference type="PANTHER" id="PTHR23084:SF263">
    <property type="entry name" value="MORN REPEAT-CONTAINING PROTEIN 1"/>
    <property type="match status" value="1"/>
</dbReference>
<dbReference type="AlphaFoldDB" id="A0A3N0DQV2"/>
<sequence>MKKKVLGIFVLFFTANWLSAQECVVKDSRLNQKYEGDCKKGLAHGKGQAWGETDRYEGGFRKGQLHGYGIYTWGDGSVYTGEFTKGDMHGEGELVQKSGSGENTVKRGFFKKGEYIGTHKEAYKVITQRDVRNISFRKNAGDINQVRINVYANGNMVSSGIAVKDRNNSVTENRNGIVFTSPRFPLEFVEVEIQLGTFTHQAVFDIYSEGNWEVNISL</sequence>
<dbReference type="Pfam" id="PF02493">
    <property type="entry name" value="MORN"/>
    <property type="match status" value="3"/>
</dbReference>
<dbReference type="RefSeq" id="WP_123217796.1">
    <property type="nucleotide sequence ID" value="NZ_RJTM01000139.1"/>
</dbReference>
<dbReference type="SUPFAM" id="SSF82185">
    <property type="entry name" value="Histone H3 K4-specific methyltransferase SET7/9 N-terminal domain"/>
    <property type="match status" value="1"/>
</dbReference>
<evidence type="ECO:0000256" key="2">
    <source>
        <dbReference type="SAM" id="SignalP"/>
    </source>
</evidence>
<dbReference type="EMBL" id="RJTM01000139">
    <property type="protein sequence ID" value="RNL78024.1"/>
    <property type="molecule type" value="Genomic_DNA"/>
</dbReference>
<evidence type="ECO:0000256" key="1">
    <source>
        <dbReference type="ARBA" id="ARBA00022737"/>
    </source>
</evidence>
<protein>
    <recommendedName>
        <fullName evidence="5">MORN repeat protein</fullName>
    </recommendedName>
</protein>
<comment type="caution">
    <text evidence="3">The sequence shown here is derived from an EMBL/GenBank/DDBJ whole genome shotgun (WGS) entry which is preliminary data.</text>
</comment>
<feature type="signal peptide" evidence="2">
    <location>
        <begin position="1"/>
        <end position="20"/>
    </location>
</feature>
<dbReference type="InterPro" id="IPR003409">
    <property type="entry name" value="MORN"/>
</dbReference>
<dbReference type="SMART" id="SM00698">
    <property type="entry name" value="MORN"/>
    <property type="match status" value="3"/>
</dbReference>
<dbReference type="Gene3D" id="2.20.110.10">
    <property type="entry name" value="Histone H3 K4-specific methyltransferase SET7/9 N-terminal domain"/>
    <property type="match status" value="1"/>
</dbReference>
<feature type="chain" id="PRO_5017949094" description="MORN repeat protein" evidence="2">
    <location>
        <begin position="21"/>
        <end position="218"/>
    </location>
</feature>
<gene>
    <name evidence="3" type="ORF">ED312_19955</name>
</gene>